<accession>A0AAE8XL27</accession>
<keyword evidence="3" id="KW-1185">Reference proteome</keyword>
<feature type="compositionally biased region" description="Basic residues" evidence="1">
    <location>
        <begin position="316"/>
        <end position="329"/>
    </location>
</feature>
<dbReference type="Proteomes" id="UP000827754">
    <property type="component" value="Segment"/>
</dbReference>
<sequence>MTEKNEQLADAVRRLFNSGSVEVRDALRAVANTVLAKDVALPYEGDEPSVETTYRLLEGIHFSGDGKTLLPSDEIYALDKLLSKKWRDTFFSAVSNMALTMHCTDPRTADKGYWPPNNSSCCELVTRAFIWCVAQYGLENLLEKDTSVVSHTRLPQFIIALQTEGKDEGYARHFSLYHPHNDTGNIDTTNYWPDEYKAQQEEKRIASRPAEYESVRYMGFDELADLCTRLNLIGPNSKVRCDCDEDEEEIDCDCQPMMVEDFDKDLDELQQVFYEKYGDPDDDIEEDESDWITGVSVMEVTVDLPVVRLPEPARNNRSHLPRRGQKKALPKSVSRKVTLTHDQQIWHELDSKQEFGDRRFAITLVSRHTCGVDRAIATNREALAVAYTLINIDK</sequence>
<evidence type="ECO:0000256" key="1">
    <source>
        <dbReference type="SAM" id="MobiDB-lite"/>
    </source>
</evidence>
<name>A0AAE8XL27_9CAUD</name>
<evidence type="ECO:0000313" key="3">
    <source>
        <dbReference type="Proteomes" id="UP000827754"/>
    </source>
</evidence>
<dbReference type="EMBL" id="MZ443778">
    <property type="protein sequence ID" value="UAW53407.1"/>
    <property type="molecule type" value="Genomic_DNA"/>
</dbReference>
<proteinExistence type="predicted"/>
<protein>
    <submittedName>
        <fullName evidence="2">Uncharacterized protein</fullName>
    </submittedName>
</protein>
<reference evidence="2 3" key="1">
    <citation type="submission" date="2021-06" db="EMBL/GenBank/DDBJ databases">
        <title>Complete genome sequence of Erwinia phage pEa_SNUABM_30.</title>
        <authorList>
            <person name="Kim S.G."/>
            <person name="Park S.C."/>
        </authorList>
    </citation>
    <scope>NUCLEOTIDE SEQUENCE [LARGE SCALE GENOMIC DNA]</scope>
</reference>
<evidence type="ECO:0000313" key="2">
    <source>
        <dbReference type="EMBL" id="UAW53407.1"/>
    </source>
</evidence>
<gene>
    <name evidence="2" type="ORF">pEaSNUABM30_00289</name>
</gene>
<feature type="region of interest" description="Disordered" evidence="1">
    <location>
        <begin position="311"/>
        <end position="335"/>
    </location>
</feature>
<organism evidence="2 3">
    <name type="scientific">Erwinia phage pEa_SNUABM_30</name>
    <dbReference type="NCBI Taxonomy" id="2869553"/>
    <lineage>
        <taxon>Viruses</taxon>
        <taxon>Duplodnaviria</taxon>
        <taxon>Heunggongvirae</taxon>
        <taxon>Uroviricota</taxon>
        <taxon>Caudoviricetes</taxon>
        <taxon>Alexandravirus</taxon>
        <taxon>Alexandravirus SNUABM30</taxon>
    </lineage>
</organism>